<dbReference type="GO" id="GO:0032389">
    <property type="term" value="C:MutLalpha complex"/>
    <property type="evidence" value="ECO:0007669"/>
    <property type="project" value="TreeGrafter"/>
</dbReference>
<evidence type="ECO:0000313" key="5">
    <source>
        <dbReference type="Proteomes" id="UP000077266"/>
    </source>
</evidence>
<dbReference type="Proteomes" id="UP000077266">
    <property type="component" value="Unassembled WGS sequence"/>
</dbReference>
<dbReference type="OrthoDB" id="10263226at2759"/>
<dbReference type="PROSITE" id="PS00058">
    <property type="entry name" value="DNA_MISMATCH_REPAIR_1"/>
    <property type="match status" value="1"/>
</dbReference>
<dbReference type="InterPro" id="IPR014762">
    <property type="entry name" value="DNA_mismatch_repair_CS"/>
</dbReference>
<name>A0A165N6Z7_EXIGL</name>
<dbReference type="CDD" id="cd16926">
    <property type="entry name" value="HATPase_MutL-MLH-PMS-like"/>
    <property type="match status" value="1"/>
</dbReference>
<dbReference type="SMART" id="SM01340">
    <property type="entry name" value="DNA_mis_repair"/>
    <property type="match status" value="1"/>
</dbReference>
<dbReference type="NCBIfam" id="TIGR00585">
    <property type="entry name" value="mutl"/>
    <property type="match status" value="1"/>
</dbReference>
<dbReference type="PANTHER" id="PTHR10073:SF52">
    <property type="entry name" value="MISMATCH REPAIR ENDONUCLEASE PMS2"/>
    <property type="match status" value="1"/>
</dbReference>
<dbReference type="InterPro" id="IPR038973">
    <property type="entry name" value="MutL/Mlh/Pms-like"/>
</dbReference>
<sequence length="391" mass="42106">MSIQGIDAASVHRLTSGQVVTDLQTCVKELVENSLDAGATSIEVRFKQHGLGSIEVIDNGSGIAPADYDSVALKHYTSKLATFDDIASVRTFGFRGEALSSLCALCESVTVLTATEDEAPMGTVLEFDARGRVKSRSGKAARQRGTTVTLTKLFAPLPVRRKDLEKNAKREFGKALGLLQAYALVPCSKENGGVRFTVSNQLDVGGRKVQLQTKGNGSIQAAVTALWGPKAMENVVTLDIAFDVEAERGALKRLAPTTHVQVKGLISKFMPGCGRQSSDRQYLFVNGRPCNLSKVQKAFNETYRLFNATQTPFVIADIILPTDTCDINVSPDKRTIFLHSESNLIVALKVCLAASLHSFLTSAAGGTGERVRILALNIQDQLRFFGAGARV</sequence>
<dbReference type="GO" id="GO:0140664">
    <property type="term" value="F:ATP-dependent DNA damage sensor activity"/>
    <property type="evidence" value="ECO:0007669"/>
    <property type="project" value="InterPro"/>
</dbReference>
<dbReference type="InterPro" id="IPR013507">
    <property type="entry name" value="DNA_mismatch_S5_2-like"/>
</dbReference>
<dbReference type="Gene3D" id="3.30.230.10">
    <property type="match status" value="1"/>
</dbReference>
<proteinExistence type="inferred from homology"/>
<dbReference type="PANTHER" id="PTHR10073">
    <property type="entry name" value="DNA MISMATCH REPAIR PROTEIN MLH, PMS, MUTL"/>
    <property type="match status" value="1"/>
</dbReference>
<dbReference type="GO" id="GO:0061982">
    <property type="term" value="P:meiosis I cell cycle process"/>
    <property type="evidence" value="ECO:0007669"/>
    <property type="project" value="UniProtKB-ARBA"/>
</dbReference>
<dbReference type="FunFam" id="3.30.565.10:FF:000014">
    <property type="entry name" value="Mismatch repair endonuclease pms1, putative"/>
    <property type="match status" value="1"/>
</dbReference>
<evidence type="ECO:0000256" key="1">
    <source>
        <dbReference type="ARBA" id="ARBA00006082"/>
    </source>
</evidence>
<evidence type="ECO:0000259" key="3">
    <source>
        <dbReference type="SMART" id="SM01340"/>
    </source>
</evidence>
<dbReference type="InterPro" id="IPR002099">
    <property type="entry name" value="MutL/Mlh/PMS"/>
</dbReference>
<dbReference type="InterPro" id="IPR014721">
    <property type="entry name" value="Ribsml_uS5_D2-typ_fold_subgr"/>
</dbReference>
<reference evidence="4 5" key="1">
    <citation type="journal article" date="2016" name="Mol. Biol. Evol.">
        <title>Comparative Genomics of Early-Diverging Mushroom-Forming Fungi Provides Insights into the Origins of Lignocellulose Decay Capabilities.</title>
        <authorList>
            <person name="Nagy L.G."/>
            <person name="Riley R."/>
            <person name="Tritt A."/>
            <person name="Adam C."/>
            <person name="Daum C."/>
            <person name="Floudas D."/>
            <person name="Sun H."/>
            <person name="Yadav J.S."/>
            <person name="Pangilinan J."/>
            <person name="Larsson K.H."/>
            <person name="Matsuura K."/>
            <person name="Barry K."/>
            <person name="Labutti K."/>
            <person name="Kuo R."/>
            <person name="Ohm R.A."/>
            <person name="Bhattacharya S.S."/>
            <person name="Shirouzu T."/>
            <person name="Yoshinaga Y."/>
            <person name="Martin F.M."/>
            <person name="Grigoriev I.V."/>
            <person name="Hibbett D.S."/>
        </authorList>
    </citation>
    <scope>NUCLEOTIDE SEQUENCE [LARGE SCALE GENOMIC DNA]</scope>
    <source>
        <strain evidence="4 5">HHB12029</strain>
    </source>
</reference>
<evidence type="ECO:0000313" key="4">
    <source>
        <dbReference type="EMBL" id="KZW00313.1"/>
    </source>
</evidence>
<evidence type="ECO:0000256" key="2">
    <source>
        <dbReference type="ARBA" id="ARBA00022763"/>
    </source>
</evidence>
<dbReference type="Pfam" id="PF01119">
    <property type="entry name" value="DNA_mis_repair"/>
    <property type="match status" value="1"/>
</dbReference>
<dbReference type="GO" id="GO:0030983">
    <property type="term" value="F:mismatched DNA binding"/>
    <property type="evidence" value="ECO:0007669"/>
    <property type="project" value="InterPro"/>
</dbReference>
<keyword evidence="2" id="KW-0227">DNA damage</keyword>
<dbReference type="EMBL" id="KV425902">
    <property type="protein sequence ID" value="KZW00313.1"/>
    <property type="molecule type" value="Genomic_DNA"/>
</dbReference>
<keyword evidence="5" id="KW-1185">Reference proteome</keyword>
<dbReference type="SUPFAM" id="SSF55874">
    <property type="entry name" value="ATPase domain of HSP90 chaperone/DNA topoisomerase II/histidine kinase"/>
    <property type="match status" value="1"/>
</dbReference>
<dbReference type="GO" id="GO:0006298">
    <property type="term" value="P:mismatch repair"/>
    <property type="evidence" value="ECO:0007669"/>
    <property type="project" value="InterPro"/>
</dbReference>
<dbReference type="STRING" id="1314781.A0A165N6Z7"/>
<feature type="domain" description="DNA mismatch repair protein S5" evidence="3">
    <location>
        <begin position="223"/>
        <end position="357"/>
    </location>
</feature>
<dbReference type="GO" id="GO:0005524">
    <property type="term" value="F:ATP binding"/>
    <property type="evidence" value="ECO:0007669"/>
    <property type="project" value="InterPro"/>
</dbReference>
<gene>
    <name evidence="4" type="ORF">EXIGLDRAFT_604637</name>
</gene>
<organism evidence="4 5">
    <name type="scientific">Exidia glandulosa HHB12029</name>
    <dbReference type="NCBI Taxonomy" id="1314781"/>
    <lineage>
        <taxon>Eukaryota</taxon>
        <taxon>Fungi</taxon>
        <taxon>Dikarya</taxon>
        <taxon>Basidiomycota</taxon>
        <taxon>Agaricomycotina</taxon>
        <taxon>Agaricomycetes</taxon>
        <taxon>Auriculariales</taxon>
        <taxon>Exidiaceae</taxon>
        <taxon>Exidia</taxon>
    </lineage>
</organism>
<dbReference type="Pfam" id="PF13589">
    <property type="entry name" value="HATPase_c_3"/>
    <property type="match status" value="1"/>
</dbReference>
<accession>A0A165N6Z7</accession>
<dbReference type="SUPFAM" id="SSF54211">
    <property type="entry name" value="Ribosomal protein S5 domain 2-like"/>
    <property type="match status" value="1"/>
</dbReference>
<dbReference type="Gene3D" id="3.30.565.10">
    <property type="entry name" value="Histidine kinase-like ATPase, C-terminal domain"/>
    <property type="match status" value="1"/>
</dbReference>
<dbReference type="InParanoid" id="A0A165N6Z7"/>
<dbReference type="InterPro" id="IPR036890">
    <property type="entry name" value="HATPase_C_sf"/>
</dbReference>
<dbReference type="InterPro" id="IPR020568">
    <property type="entry name" value="Ribosomal_Su5_D2-typ_SF"/>
</dbReference>
<dbReference type="AlphaFoldDB" id="A0A165N6Z7"/>
<comment type="similarity">
    <text evidence="1">Belongs to the DNA mismatch repair MutL/HexB family.</text>
</comment>
<protein>
    <submittedName>
        <fullName evidence="4">DNA mismatch repair protein MutL</fullName>
    </submittedName>
</protein>
<dbReference type="GO" id="GO:0016887">
    <property type="term" value="F:ATP hydrolysis activity"/>
    <property type="evidence" value="ECO:0007669"/>
    <property type="project" value="InterPro"/>
</dbReference>
<dbReference type="CDD" id="cd03484">
    <property type="entry name" value="MutL_Trans_hPMS_2_like"/>
    <property type="match status" value="1"/>
</dbReference>